<proteinExistence type="predicted"/>
<evidence type="ECO:0000313" key="2">
    <source>
        <dbReference type="Proteomes" id="UP001174934"/>
    </source>
</evidence>
<accession>A0AA39XB29</accession>
<gene>
    <name evidence="1" type="ORF">B0T17DRAFT_506916</name>
</gene>
<protein>
    <submittedName>
        <fullName evidence="1">Uncharacterized protein</fullName>
    </submittedName>
</protein>
<dbReference type="Proteomes" id="UP001174934">
    <property type="component" value="Unassembled WGS sequence"/>
</dbReference>
<name>A0AA39XB29_9PEZI</name>
<sequence length="163" mass="18568">MAGHPRYRIWSSLIWPCRKLHARLDGARWQGGTRFHDGKSTIPTRLGAFREILAQKVGQTEQQGSLLSKGSSSQELYRFQWAESGSWARAVSNNESQQRQPALRRVTYDMHFSVATVNRSASGGDCARVYDTSYDTELGPAFAFNGKRHEFWRNLCTEQQRLG</sequence>
<organism evidence="1 2">
    <name type="scientific">Bombardia bombarda</name>
    <dbReference type="NCBI Taxonomy" id="252184"/>
    <lineage>
        <taxon>Eukaryota</taxon>
        <taxon>Fungi</taxon>
        <taxon>Dikarya</taxon>
        <taxon>Ascomycota</taxon>
        <taxon>Pezizomycotina</taxon>
        <taxon>Sordariomycetes</taxon>
        <taxon>Sordariomycetidae</taxon>
        <taxon>Sordariales</taxon>
        <taxon>Lasiosphaeriaceae</taxon>
        <taxon>Bombardia</taxon>
    </lineage>
</organism>
<dbReference type="EMBL" id="JAULSR010000002">
    <property type="protein sequence ID" value="KAK0630445.1"/>
    <property type="molecule type" value="Genomic_DNA"/>
</dbReference>
<reference evidence="1" key="1">
    <citation type="submission" date="2023-06" db="EMBL/GenBank/DDBJ databases">
        <title>Genome-scale phylogeny and comparative genomics of the fungal order Sordariales.</title>
        <authorList>
            <consortium name="Lawrence Berkeley National Laboratory"/>
            <person name="Hensen N."/>
            <person name="Bonometti L."/>
            <person name="Westerberg I."/>
            <person name="Brannstrom I.O."/>
            <person name="Guillou S."/>
            <person name="Cros-Aarteil S."/>
            <person name="Calhoun S."/>
            <person name="Haridas S."/>
            <person name="Kuo A."/>
            <person name="Mondo S."/>
            <person name="Pangilinan J."/>
            <person name="Riley R."/>
            <person name="LaButti K."/>
            <person name="Andreopoulos B."/>
            <person name="Lipzen A."/>
            <person name="Chen C."/>
            <person name="Yanf M."/>
            <person name="Daum C."/>
            <person name="Ng V."/>
            <person name="Clum A."/>
            <person name="Steindorff A."/>
            <person name="Ohm R."/>
            <person name="Martin F."/>
            <person name="Silar P."/>
            <person name="Natvig D."/>
            <person name="Lalanne C."/>
            <person name="Gautier V."/>
            <person name="Ament-velasquez S.L."/>
            <person name="Kruys A."/>
            <person name="Hutchinson M.I."/>
            <person name="Powell A.J."/>
            <person name="Barry K."/>
            <person name="Miller A.N."/>
            <person name="Grigoriev I.V."/>
            <person name="Debuchy R."/>
            <person name="Gladieux P."/>
            <person name="Thoren M.H."/>
            <person name="Johannesson H."/>
        </authorList>
    </citation>
    <scope>NUCLEOTIDE SEQUENCE</scope>
    <source>
        <strain evidence="1">SMH3391-2</strain>
    </source>
</reference>
<keyword evidence="2" id="KW-1185">Reference proteome</keyword>
<comment type="caution">
    <text evidence="1">The sequence shown here is derived from an EMBL/GenBank/DDBJ whole genome shotgun (WGS) entry which is preliminary data.</text>
</comment>
<evidence type="ECO:0000313" key="1">
    <source>
        <dbReference type="EMBL" id="KAK0630445.1"/>
    </source>
</evidence>
<dbReference type="AlphaFoldDB" id="A0AA39XB29"/>